<dbReference type="Proteomes" id="UP000223913">
    <property type="component" value="Unassembled WGS sequence"/>
</dbReference>
<organism evidence="5 6">
    <name type="scientific">Flavilitoribacter nigricans (strain ATCC 23147 / DSM 23189 / NBRC 102662 / NCIMB 1420 / SS-2)</name>
    <name type="common">Lewinella nigricans</name>
    <dbReference type="NCBI Taxonomy" id="1122177"/>
    <lineage>
        <taxon>Bacteria</taxon>
        <taxon>Pseudomonadati</taxon>
        <taxon>Bacteroidota</taxon>
        <taxon>Saprospiria</taxon>
        <taxon>Saprospirales</taxon>
        <taxon>Lewinellaceae</taxon>
        <taxon>Flavilitoribacter</taxon>
    </lineage>
</organism>
<comment type="caution">
    <text evidence="5">The sequence shown here is derived from an EMBL/GenBank/DDBJ whole genome shotgun (WGS) entry which is preliminary data.</text>
</comment>
<feature type="domain" description="Secretion system C-terminal sorting" evidence="4">
    <location>
        <begin position="395"/>
        <end position="468"/>
    </location>
</feature>
<dbReference type="OrthoDB" id="1522390at2"/>
<proteinExistence type="predicted"/>
<evidence type="ECO:0000313" key="6">
    <source>
        <dbReference type="Proteomes" id="UP000223913"/>
    </source>
</evidence>
<dbReference type="AlphaFoldDB" id="A0A2D0ND55"/>
<evidence type="ECO:0000256" key="2">
    <source>
        <dbReference type="SAM" id="MobiDB-lite"/>
    </source>
</evidence>
<keyword evidence="3" id="KW-0732">Signal</keyword>
<gene>
    <name evidence="5" type="ORF">CRP01_12805</name>
</gene>
<accession>A0A2D0ND55</accession>
<dbReference type="InterPro" id="IPR026444">
    <property type="entry name" value="Secre_tail"/>
</dbReference>
<reference evidence="5 6" key="1">
    <citation type="submission" date="2017-10" db="EMBL/GenBank/DDBJ databases">
        <title>The draft genome sequence of Lewinella nigricans NBRC 102662.</title>
        <authorList>
            <person name="Wang K."/>
        </authorList>
    </citation>
    <scope>NUCLEOTIDE SEQUENCE [LARGE SCALE GENOMIC DNA]</scope>
    <source>
        <strain evidence="5 6">NBRC 102662</strain>
    </source>
</reference>
<feature type="region of interest" description="Disordered" evidence="2">
    <location>
        <begin position="363"/>
        <end position="395"/>
    </location>
</feature>
<feature type="signal peptide" evidence="3">
    <location>
        <begin position="1"/>
        <end position="20"/>
    </location>
</feature>
<feature type="coiled-coil region" evidence="1">
    <location>
        <begin position="321"/>
        <end position="362"/>
    </location>
</feature>
<protein>
    <recommendedName>
        <fullName evidence="4">Secretion system C-terminal sorting domain-containing protein</fullName>
    </recommendedName>
</protein>
<feature type="chain" id="PRO_5013311106" description="Secretion system C-terminal sorting domain-containing protein" evidence="3">
    <location>
        <begin position="21"/>
        <end position="471"/>
    </location>
</feature>
<evidence type="ECO:0000256" key="3">
    <source>
        <dbReference type="SAM" id="SignalP"/>
    </source>
</evidence>
<keyword evidence="1" id="KW-0175">Coiled coil</keyword>
<dbReference type="RefSeq" id="WP_099150425.1">
    <property type="nucleotide sequence ID" value="NZ_PDUD01000018.1"/>
</dbReference>
<dbReference type="Pfam" id="PF18962">
    <property type="entry name" value="Por_Secre_tail"/>
    <property type="match status" value="1"/>
</dbReference>
<keyword evidence="6" id="KW-1185">Reference proteome</keyword>
<name>A0A2D0ND55_FLAN2</name>
<dbReference type="NCBIfam" id="TIGR04183">
    <property type="entry name" value="Por_Secre_tail"/>
    <property type="match status" value="1"/>
</dbReference>
<sequence>MKKRSTWMILGLLCSLQVLWAQPKLSVEGNGLFTSPASTNVDIQNTDDNTNALVRFGDNGASAVSLGFNGNQDVFKISTAATLGADDFTMGLTGLIGINSLPGNHRFLINHNSTSGVDGSAHLTLQENNTGDFARLRFGNLGSDGLWTIATRATDGSSRMNFFYNDGSNFGNVLSLDGDLFRVGINNTDPEAYLHIKQKDAGISALILENDDQTGAEKWGMQIGNTNLDYLFEGVIRGSFSSATGAYTAFPPPAAFNDPAEENQEAVLAKVLQLNPVRVPQEKSKGHTISLNPREVEQVNPDWVVRSEDGEQIGINYQQFVALAIKSVQEQQQLIEKQEAEIAALAAEEAAFETRLAELEAKLAQSTGSAPPTLPEAPVTTPASPLDFQLSQNRPNPFREETTIEFKLPEATVNAQIQLSDINGKIVRKFNLSKNQTQLNIKAKDLENGTYFYSLIIDGEIAGSQKMILQK</sequence>
<dbReference type="EMBL" id="PDUD01000018">
    <property type="protein sequence ID" value="PHN06441.1"/>
    <property type="molecule type" value="Genomic_DNA"/>
</dbReference>
<evidence type="ECO:0000256" key="1">
    <source>
        <dbReference type="SAM" id="Coils"/>
    </source>
</evidence>
<evidence type="ECO:0000259" key="4">
    <source>
        <dbReference type="Pfam" id="PF18962"/>
    </source>
</evidence>
<evidence type="ECO:0000313" key="5">
    <source>
        <dbReference type="EMBL" id="PHN06441.1"/>
    </source>
</evidence>